<comment type="caution">
    <text evidence="2">The sequence shown here is derived from an EMBL/GenBank/DDBJ whole genome shotgun (WGS) entry which is preliminary data.</text>
</comment>
<dbReference type="Pfam" id="PF02643">
    <property type="entry name" value="DUF192"/>
    <property type="match status" value="1"/>
</dbReference>
<dbReference type="PANTHER" id="PTHR37953:SF1">
    <property type="entry name" value="UPF0127 PROTEIN MJ1496"/>
    <property type="match status" value="1"/>
</dbReference>
<protein>
    <submittedName>
        <fullName evidence="2">DUF192 domain-containing protein</fullName>
    </submittedName>
</protein>
<proteinExistence type="predicted"/>
<evidence type="ECO:0000313" key="2">
    <source>
        <dbReference type="EMBL" id="MBD7977272.1"/>
    </source>
</evidence>
<dbReference type="Proteomes" id="UP000611945">
    <property type="component" value="Unassembled WGS sequence"/>
</dbReference>
<dbReference type="InterPro" id="IPR038695">
    <property type="entry name" value="Saro_0823-like_sf"/>
</dbReference>
<organism evidence="2 3">
    <name type="scientific">Serpens gallinarum</name>
    <dbReference type="NCBI Taxonomy" id="2763075"/>
    <lineage>
        <taxon>Bacteria</taxon>
        <taxon>Pseudomonadati</taxon>
        <taxon>Pseudomonadota</taxon>
        <taxon>Gammaproteobacteria</taxon>
        <taxon>Pseudomonadales</taxon>
        <taxon>Pseudomonadaceae</taxon>
        <taxon>Pseudomonas</taxon>
    </lineage>
</organism>
<feature type="chain" id="PRO_5046619442" evidence="1">
    <location>
        <begin position="17"/>
        <end position="138"/>
    </location>
</feature>
<reference evidence="2 3" key="1">
    <citation type="submission" date="2020-08" db="EMBL/GenBank/DDBJ databases">
        <title>A Genomic Blueprint of the Chicken Gut Microbiome.</title>
        <authorList>
            <person name="Gilroy R."/>
            <person name="Ravi A."/>
            <person name="Getino M."/>
            <person name="Pursley I."/>
            <person name="Horton D.L."/>
            <person name="Alikhan N.-F."/>
            <person name="Baker D."/>
            <person name="Gharbi K."/>
            <person name="Hall N."/>
            <person name="Watson M."/>
            <person name="Adriaenssens E.M."/>
            <person name="Foster-Nyarko E."/>
            <person name="Jarju S."/>
            <person name="Secka A."/>
            <person name="Antonio M."/>
            <person name="Oren A."/>
            <person name="Chaudhuri R."/>
            <person name="La Ragione R.M."/>
            <person name="Hildebrand F."/>
            <person name="Pallen M.J."/>
        </authorList>
    </citation>
    <scope>NUCLEOTIDE SEQUENCE [LARGE SCALE GENOMIC DNA]</scope>
    <source>
        <strain evidence="2 3">Sa2CUA2</strain>
    </source>
</reference>
<dbReference type="RefSeq" id="WP_251836040.1">
    <property type="nucleotide sequence ID" value="NZ_JACSQG010000003.1"/>
</dbReference>
<dbReference type="EMBL" id="JACSQG010000003">
    <property type="protein sequence ID" value="MBD7977272.1"/>
    <property type="molecule type" value="Genomic_DNA"/>
</dbReference>
<dbReference type="Gene3D" id="2.60.120.1140">
    <property type="entry name" value="Protein of unknown function DUF192"/>
    <property type="match status" value="1"/>
</dbReference>
<dbReference type="InterPro" id="IPR003795">
    <property type="entry name" value="DUF192"/>
</dbReference>
<keyword evidence="3" id="KW-1185">Reference proteome</keyword>
<evidence type="ECO:0000256" key="1">
    <source>
        <dbReference type="SAM" id="SignalP"/>
    </source>
</evidence>
<feature type="signal peptide" evidence="1">
    <location>
        <begin position="1"/>
        <end position="16"/>
    </location>
</feature>
<gene>
    <name evidence="2" type="ORF">H9642_08710</name>
</gene>
<evidence type="ECO:0000313" key="3">
    <source>
        <dbReference type="Proteomes" id="UP000611945"/>
    </source>
</evidence>
<accession>A0ABR8TND6</accession>
<dbReference type="PANTHER" id="PTHR37953">
    <property type="entry name" value="UPF0127 PROTEIN MJ1496"/>
    <property type="match status" value="1"/>
</dbReference>
<sequence length="138" mass="15281">MRLFLLASILAGPALAEPGLLPLLFGEHRLQVEFASSQEERQRGLMGRTELAESAGMLFRFPELKRQCLWMKDTPLPLSAAFLDEQGRVINLIDLEPHDLQVKCSSAPARFAVEANQGWFGQRQIVPGISVRGLPAAE</sequence>
<keyword evidence="1" id="KW-0732">Signal</keyword>
<name>A0ABR8TND6_9PSED</name>